<dbReference type="Gene3D" id="3.30.565.10">
    <property type="entry name" value="Histidine kinase-like ATPase, C-terminal domain"/>
    <property type="match status" value="1"/>
</dbReference>
<comment type="catalytic activity">
    <reaction evidence="1">
        <text>ATP + protein L-histidine = ADP + protein N-phospho-L-histidine.</text>
        <dbReference type="EC" id="2.7.13.3"/>
    </reaction>
</comment>
<dbReference type="InterPro" id="IPR036890">
    <property type="entry name" value="HATPase_C_sf"/>
</dbReference>
<evidence type="ECO:0000256" key="5">
    <source>
        <dbReference type="ARBA" id="ARBA00022741"/>
    </source>
</evidence>
<evidence type="ECO:0000313" key="12">
    <source>
        <dbReference type="Proteomes" id="UP000466345"/>
    </source>
</evidence>
<dbReference type="Pfam" id="PF07730">
    <property type="entry name" value="HisKA_3"/>
    <property type="match status" value="1"/>
</dbReference>
<dbReference type="GO" id="GO:0046983">
    <property type="term" value="F:protein dimerization activity"/>
    <property type="evidence" value="ECO:0007669"/>
    <property type="project" value="InterPro"/>
</dbReference>
<protein>
    <recommendedName>
        <fullName evidence="2">histidine kinase</fullName>
        <ecNumber evidence="2">2.7.13.3</ecNumber>
    </recommendedName>
</protein>
<keyword evidence="9" id="KW-1133">Transmembrane helix</keyword>
<dbReference type="InterPro" id="IPR050482">
    <property type="entry name" value="Sensor_HK_TwoCompSys"/>
</dbReference>
<evidence type="ECO:0000313" key="11">
    <source>
        <dbReference type="EMBL" id="MQY12327.1"/>
    </source>
</evidence>
<keyword evidence="5" id="KW-0547">Nucleotide-binding</keyword>
<feature type="domain" description="Signal transduction histidine kinase subgroup 3 dimerisation and phosphoacceptor" evidence="10">
    <location>
        <begin position="202"/>
        <end position="266"/>
    </location>
</feature>
<feature type="transmembrane region" description="Helical" evidence="9">
    <location>
        <begin position="12"/>
        <end position="33"/>
    </location>
</feature>
<dbReference type="Proteomes" id="UP000466345">
    <property type="component" value="Unassembled WGS sequence"/>
</dbReference>
<accession>A0A7K0CFT4</accession>
<dbReference type="CDD" id="cd16917">
    <property type="entry name" value="HATPase_UhpB-NarQ-NarX-like"/>
    <property type="match status" value="1"/>
</dbReference>
<keyword evidence="6" id="KW-0418">Kinase</keyword>
<dbReference type="EMBL" id="WEGJ01000006">
    <property type="protein sequence ID" value="MQY12327.1"/>
    <property type="molecule type" value="Genomic_DNA"/>
</dbReference>
<dbReference type="GO" id="GO:0000155">
    <property type="term" value="F:phosphorelay sensor kinase activity"/>
    <property type="evidence" value="ECO:0007669"/>
    <property type="project" value="InterPro"/>
</dbReference>
<keyword evidence="3" id="KW-0597">Phosphoprotein</keyword>
<feature type="transmembrane region" description="Helical" evidence="9">
    <location>
        <begin position="102"/>
        <end position="135"/>
    </location>
</feature>
<evidence type="ECO:0000256" key="3">
    <source>
        <dbReference type="ARBA" id="ARBA00022553"/>
    </source>
</evidence>
<evidence type="ECO:0000256" key="9">
    <source>
        <dbReference type="SAM" id="Phobius"/>
    </source>
</evidence>
<organism evidence="11 12">
    <name type="scientific">Streptomyces smaragdinus</name>
    <dbReference type="NCBI Taxonomy" id="2585196"/>
    <lineage>
        <taxon>Bacteria</taxon>
        <taxon>Bacillati</taxon>
        <taxon>Actinomycetota</taxon>
        <taxon>Actinomycetes</taxon>
        <taxon>Kitasatosporales</taxon>
        <taxon>Streptomycetaceae</taxon>
        <taxon>Streptomyces</taxon>
    </lineage>
</organism>
<dbReference type="PANTHER" id="PTHR24421">
    <property type="entry name" value="NITRATE/NITRITE SENSOR PROTEIN NARX-RELATED"/>
    <property type="match status" value="1"/>
</dbReference>
<evidence type="ECO:0000256" key="6">
    <source>
        <dbReference type="ARBA" id="ARBA00022777"/>
    </source>
</evidence>
<keyword evidence="9" id="KW-0812">Transmembrane</keyword>
<dbReference type="GO" id="GO:0005524">
    <property type="term" value="F:ATP binding"/>
    <property type="evidence" value="ECO:0007669"/>
    <property type="project" value="UniProtKB-KW"/>
</dbReference>
<keyword evidence="8" id="KW-0902">Two-component regulatory system</keyword>
<dbReference type="EC" id="2.7.13.3" evidence="2"/>
<dbReference type="PANTHER" id="PTHR24421:SF10">
    <property type="entry name" value="NITRATE_NITRITE SENSOR PROTEIN NARQ"/>
    <property type="match status" value="1"/>
</dbReference>
<dbReference type="InterPro" id="IPR011712">
    <property type="entry name" value="Sig_transdc_His_kin_sub3_dim/P"/>
</dbReference>
<feature type="transmembrane region" description="Helical" evidence="9">
    <location>
        <begin position="155"/>
        <end position="174"/>
    </location>
</feature>
<keyword evidence="7" id="KW-0067">ATP-binding</keyword>
<evidence type="ECO:0000256" key="2">
    <source>
        <dbReference type="ARBA" id="ARBA00012438"/>
    </source>
</evidence>
<evidence type="ECO:0000256" key="4">
    <source>
        <dbReference type="ARBA" id="ARBA00022679"/>
    </source>
</evidence>
<keyword evidence="9" id="KW-0472">Membrane</keyword>
<reference evidence="11 12" key="1">
    <citation type="submission" date="2019-10" db="EMBL/GenBank/DDBJ databases">
        <title>Streptomyces smaragdinus sp. nov. and Streptomyces fabii sp. nov., isolated from the gut of fungus growing-termite Macrotermes natalensis.</title>
        <authorList>
            <person name="Schwitalla J."/>
            <person name="Benndorf R."/>
            <person name="Martin K."/>
            <person name="De Beer W."/>
            <person name="Kaster A.-K."/>
            <person name="Vollmers J."/>
            <person name="Poulsen M."/>
            <person name="Beemelmanns C."/>
        </authorList>
    </citation>
    <scope>NUCLEOTIDE SEQUENCE [LARGE SCALE GENOMIC DNA]</scope>
    <source>
        <strain evidence="11 12">RB5</strain>
    </source>
</reference>
<name>A0A7K0CFT4_9ACTN</name>
<keyword evidence="12" id="KW-1185">Reference proteome</keyword>
<evidence type="ECO:0000256" key="7">
    <source>
        <dbReference type="ARBA" id="ARBA00022840"/>
    </source>
</evidence>
<feature type="transmembrane region" description="Helical" evidence="9">
    <location>
        <begin position="45"/>
        <end position="66"/>
    </location>
</feature>
<gene>
    <name evidence="11" type="ORF">SRB5_24600</name>
</gene>
<comment type="caution">
    <text evidence="11">The sequence shown here is derived from an EMBL/GenBank/DDBJ whole genome shotgun (WGS) entry which is preliminary data.</text>
</comment>
<evidence type="ECO:0000256" key="8">
    <source>
        <dbReference type="ARBA" id="ARBA00023012"/>
    </source>
</evidence>
<proteinExistence type="predicted"/>
<dbReference type="SUPFAM" id="SSF55874">
    <property type="entry name" value="ATPase domain of HSP90 chaperone/DNA topoisomerase II/histidine kinase"/>
    <property type="match status" value="1"/>
</dbReference>
<dbReference type="GO" id="GO:0016020">
    <property type="term" value="C:membrane"/>
    <property type="evidence" value="ECO:0007669"/>
    <property type="project" value="InterPro"/>
</dbReference>
<evidence type="ECO:0000259" key="10">
    <source>
        <dbReference type="Pfam" id="PF07730"/>
    </source>
</evidence>
<keyword evidence="4" id="KW-0808">Transferase</keyword>
<evidence type="ECO:0000256" key="1">
    <source>
        <dbReference type="ARBA" id="ARBA00000085"/>
    </source>
</evidence>
<sequence length="395" mass="41289">MTRAARLRWVHLLLGGALSMPYFMLVSAFVPLVWRGAEPFTDLGWQVAVFGMELPLIALSGLLFPLARPLEAGAARALCALPADVTLAVRAGRTWQERRRTAGWFTLHVGLGAVVSGITLAVPPLAVVLMVLPFAGSLREFVGIGHSVWLAPPAGLVLLLALVAVAVGAGALVARCAGPLLGPTPADRLAAARARADELARRNELARELHDSVGHALSAVSLQASAARRVLERDPDFVREALAAIEETTRDAVAELDAVLGVLREEATVPAPTAGLDALLARTRAAGAVVDARIGADLDALPEGVAREAYRIVQEGLGNVLRHGGACGDVTLNIARTEERLIITLTNPLGGSPSRSTGGRGLRGIAERARLLGGTAEAGPYGGDFRLRAELPCPT</sequence>
<dbReference type="AlphaFoldDB" id="A0A7K0CFT4"/>
<dbReference type="Gene3D" id="1.20.5.1930">
    <property type="match status" value="1"/>
</dbReference>